<evidence type="ECO:0000313" key="3">
    <source>
        <dbReference type="EMBL" id="EJW20774.1"/>
    </source>
</evidence>
<dbReference type="Pfam" id="PF01569">
    <property type="entry name" value="PAP2"/>
    <property type="match status" value="1"/>
</dbReference>
<protein>
    <recommendedName>
        <fullName evidence="2">Phosphatidic acid phosphatase type 2/haloperoxidase domain-containing protein</fullName>
    </recommendedName>
</protein>
<dbReference type="Gene3D" id="1.20.144.10">
    <property type="entry name" value="Phosphatidic acid phosphatase type 2/haloperoxidase"/>
    <property type="match status" value="1"/>
</dbReference>
<dbReference type="AlphaFoldDB" id="J9DYN7"/>
<name>J9DYN7_9PROT</name>
<keyword evidence="4" id="KW-1185">Reference proteome</keyword>
<dbReference type="Proteomes" id="UP000004836">
    <property type="component" value="Unassembled WGS sequence"/>
</dbReference>
<feature type="transmembrane region" description="Helical" evidence="1">
    <location>
        <begin position="169"/>
        <end position="187"/>
    </location>
</feature>
<reference evidence="3 4" key="1">
    <citation type="journal article" date="2012" name="J. Bacteriol.">
        <title>Genome Sequence of Strain IMCC14465, Isolated from the East Sea, Belonging to the PS1 Clade of Alphaproteobacteria.</title>
        <authorList>
            <person name="Yang S.J."/>
            <person name="Kang I."/>
            <person name="Cho J.C."/>
        </authorList>
    </citation>
    <scope>NUCLEOTIDE SEQUENCE [LARGE SCALE GENOMIC DNA]</scope>
    <source>
        <strain evidence="3 4">IMCC14465</strain>
    </source>
</reference>
<dbReference type="EMBL" id="ALYF01000003">
    <property type="protein sequence ID" value="EJW20774.1"/>
    <property type="molecule type" value="Genomic_DNA"/>
</dbReference>
<keyword evidence="1" id="KW-0472">Membrane</keyword>
<sequence length="242" mass="27017">MTVNSLKMSLYIGIFTIFVSLFFVIFNQIDLLTSARYYTPGLGFTFNNTELATLLKQVVRPSFKLASILCILFILLLSFLMPKTMKAMRKHALFFFTCLALGPALMVEGVLKNVFGRARQQDIIEFGGVLNFSPAWIISGECTKNCSFVSGDVSGIAVLMAVPLIMSRFRLTLTISILALTGLAMTYRVVAGKHFLSDSVIAACLTIGLVYFIHYLFYQRQKKNIKAFETEKPGKKQTSQPT</sequence>
<feature type="transmembrane region" description="Helical" evidence="1">
    <location>
        <begin position="93"/>
        <end position="111"/>
    </location>
</feature>
<dbReference type="SUPFAM" id="SSF48317">
    <property type="entry name" value="Acid phosphatase/Vanadium-dependent haloperoxidase"/>
    <property type="match status" value="1"/>
</dbReference>
<dbReference type="InterPro" id="IPR036938">
    <property type="entry name" value="PAP2/HPO_sf"/>
</dbReference>
<feature type="domain" description="Phosphatidic acid phosphatase type 2/haloperoxidase" evidence="2">
    <location>
        <begin position="96"/>
        <end position="221"/>
    </location>
</feature>
<keyword evidence="1" id="KW-0812">Transmembrane</keyword>
<evidence type="ECO:0000313" key="4">
    <source>
        <dbReference type="Proteomes" id="UP000004836"/>
    </source>
</evidence>
<gene>
    <name evidence="3" type="ORF">IMCC14465_05700</name>
</gene>
<dbReference type="eggNOG" id="COG0671">
    <property type="taxonomic scope" value="Bacteria"/>
</dbReference>
<organism evidence="3 4">
    <name type="scientific">alpha proteobacterium IMCC14465</name>
    <dbReference type="NCBI Taxonomy" id="1220535"/>
    <lineage>
        <taxon>Bacteria</taxon>
        <taxon>Pseudomonadati</taxon>
        <taxon>Pseudomonadota</taxon>
        <taxon>Alphaproteobacteria</taxon>
        <taxon>PS1 clade</taxon>
    </lineage>
</organism>
<evidence type="ECO:0000256" key="1">
    <source>
        <dbReference type="SAM" id="Phobius"/>
    </source>
</evidence>
<dbReference type="OrthoDB" id="9813524at2"/>
<comment type="caution">
    <text evidence="3">The sequence shown here is derived from an EMBL/GenBank/DDBJ whole genome shotgun (WGS) entry which is preliminary data.</text>
</comment>
<proteinExistence type="predicted"/>
<feature type="transmembrane region" description="Helical" evidence="1">
    <location>
        <begin position="63"/>
        <end position="81"/>
    </location>
</feature>
<feature type="transmembrane region" description="Helical" evidence="1">
    <location>
        <begin position="6"/>
        <end position="26"/>
    </location>
</feature>
<dbReference type="STRING" id="1220535.IMCC14465_05700"/>
<keyword evidence="1" id="KW-1133">Transmembrane helix</keyword>
<feature type="transmembrane region" description="Helical" evidence="1">
    <location>
        <begin position="199"/>
        <end position="218"/>
    </location>
</feature>
<accession>J9DYN7</accession>
<evidence type="ECO:0000259" key="2">
    <source>
        <dbReference type="Pfam" id="PF01569"/>
    </source>
</evidence>
<dbReference type="InterPro" id="IPR000326">
    <property type="entry name" value="PAP2/HPO"/>
</dbReference>